<evidence type="ECO:0000259" key="4">
    <source>
        <dbReference type="Pfam" id="PF20434"/>
    </source>
</evidence>
<accession>A0A178IP66</accession>
<feature type="chain" id="PRO_5008089207" description="BD-FAE-like domain-containing protein" evidence="3">
    <location>
        <begin position="24"/>
        <end position="279"/>
    </location>
</feature>
<evidence type="ECO:0000256" key="2">
    <source>
        <dbReference type="ARBA" id="ARBA00022801"/>
    </source>
</evidence>
<dbReference type="OrthoDB" id="9815425at2"/>
<feature type="domain" description="BD-FAE-like" evidence="4">
    <location>
        <begin position="54"/>
        <end position="225"/>
    </location>
</feature>
<dbReference type="RefSeq" id="WP_068769165.1">
    <property type="nucleotide sequence ID" value="NZ_CP109796.1"/>
</dbReference>
<protein>
    <recommendedName>
        <fullName evidence="4">BD-FAE-like domain-containing protein</fullName>
    </recommendedName>
</protein>
<keyword evidence="3" id="KW-0732">Signal</keyword>
<dbReference type="Proteomes" id="UP000078486">
    <property type="component" value="Unassembled WGS sequence"/>
</dbReference>
<keyword evidence="6" id="KW-1185">Reference proteome</keyword>
<dbReference type="Gene3D" id="3.40.50.1820">
    <property type="entry name" value="alpha/beta hydrolase"/>
    <property type="match status" value="1"/>
</dbReference>
<dbReference type="PANTHER" id="PTHR48081:SF30">
    <property type="entry name" value="ACETYL-HYDROLASE LIPR-RELATED"/>
    <property type="match status" value="1"/>
</dbReference>
<dbReference type="InterPro" id="IPR050300">
    <property type="entry name" value="GDXG_lipolytic_enzyme"/>
</dbReference>
<dbReference type="GO" id="GO:0004806">
    <property type="term" value="F:triacylglycerol lipase activity"/>
    <property type="evidence" value="ECO:0007669"/>
    <property type="project" value="TreeGrafter"/>
</dbReference>
<feature type="signal peptide" evidence="3">
    <location>
        <begin position="1"/>
        <end position="23"/>
    </location>
</feature>
<reference evidence="5 6" key="1">
    <citation type="submission" date="2016-01" db="EMBL/GenBank/DDBJ databases">
        <title>High potential of lignocellulose degradation of a new Verrucomicrobia species.</title>
        <authorList>
            <person name="Wang Y."/>
            <person name="Shi Y."/>
            <person name="Qiu Z."/>
            <person name="Liu S."/>
            <person name="Yang H."/>
        </authorList>
    </citation>
    <scope>NUCLEOTIDE SEQUENCE [LARGE SCALE GENOMIC DNA]</scope>
    <source>
        <strain evidence="5 6">TSB47</strain>
    </source>
</reference>
<organism evidence="5 6">
    <name type="scientific">Termitidicoccus mucosus</name>
    <dbReference type="NCBI Taxonomy" id="1184151"/>
    <lineage>
        <taxon>Bacteria</taxon>
        <taxon>Pseudomonadati</taxon>
        <taxon>Verrucomicrobiota</taxon>
        <taxon>Opitutia</taxon>
        <taxon>Opitutales</taxon>
        <taxon>Opitutaceae</taxon>
        <taxon>Termitidicoccus</taxon>
    </lineage>
</organism>
<dbReference type="STRING" id="1184151.AW736_05230"/>
<comment type="caution">
    <text evidence="5">The sequence shown here is derived from an EMBL/GenBank/DDBJ whole genome shotgun (WGS) entry which is preliminary data.</text>
</comment>
<dbReference type="EMBL" id="LRRQ01000042">
    <property type="protein sequence ID" value="OAM91035.1"/>
    <property type="molecule type" value="Genomic_DNA"/>
</dbReference>
<evidence type="ECO:0000256" key="1">
    <source>
        <dbReference type="ARBA" id="ARBA00010515"/>
    </source>
</evidence>
<dbReference type="AlphaFoldDB" id="A0A178IP66"/>
<comment type="similarity">
    <text evidence="1">Belongs to the 'GDXG' lipolytic enzyme family.</text>
</comment>
<proteinExistence type="inferred from homology"/>
<keyword evidence="2" id="KW-0378">Hydrolase</keyword>
<sequence length="279" mass="30713">MRSLLKIIVTLAFSILASHLGFAASKPRAQQVYKNAGGRELALHIDAPDDWNPTDKRPAIVFFFGGGWRAGTPNQFKAQAEYFAKRGLVCLRADYRVRSKDQVLPDKCVEDAISAMRWVRANAARLGIDPDRIVAAGGSAGGHLAACTFFVDDISTKSDDKKISPKPNAMILYNPVVDLVACQETNDRTLVEGLDASVMKRISPSYLLTKDMPPTLVIDGTADRFYKQISAFVDKSKALGAPVEVSYVEGQPHGFFNKPQWKEKTTETAADFLKRLGYL</sequence>
<name>A0A178IP66_9BACT</name>
<evidence type="ECO:0000256" key="3">
    <source>
        <dbReference type="SAM" id="SignalP"/>
    </source>
</evidence>
<evidence type="ECO:0000313" key="5">
    <source>
        <dbReference type="EMBL" id="OAM91035.1"/>
    </source>
</evidence>
<dbReference type="SUPFAM" id="SSF53474">
    <property type="entry name" value="alpha/beta-Hydrolases"/>
    <property type="match status" value="1"/>
</dbReference>
<dbReference type="Pfam" id="PF20434">
    <property type="entry name" value="BD-FAE"/>
    <property type="match status" value="1"/>
</dbReference>
<dbReference type="InterPro" id="IPR049492">
    <property type="entry name" value="BD-FAE-like_dom"/>
</dbReference>
<evidence type="ECO:0000313" key="6">
    <source>
        <dbReference type="Proteomes" id="UP000078486"/>
    </source>
</evidence>
<dbReference type="InterPro" id="IPR029058">
    <property type="entry name" value="AB_hydrolase_fold"/>
</dbReference>
<gene>
    <name evidence="5" type="ORF">AW736_05230</name>
</gene>
<dbReference type="PANTHER" id="PTHR48081">
    <property type="entry name" value="AB HYDROLASE SUPERFAMILY PROTEIN C4A8.06C"/>
    <property type="match status" value="1"/>
</dbReference>